<dbReference type="SUPFAM" id="SSF111369">
    <property type="entry name" value="HlyD-like secretion proteins"/>
    <property type="match status" value="1"/>
</dbReference>
<dbReference type="EMBL" id="VWSJ01000036">
    <property type="protein sequence ID" value="MSN97063.1"/>
    <property type="molecule type" value="Genomic_DNA"/>
</dbReference>
<dbReference type="InterPro" id="IPR030190">
    <property type="entry name" value="MacA_alpha-hairpin_sf"/>
</dbReference>
<accession>A0A6L5WMK3</accession>
<dbReference type="Gene3D" id="6.10.140.1990">
    <property type="match status" value="1"/>
</dbReference>
<dbReference type="Pfam" id="PF25876">
    <property type="entry name" value="HH_MFP_RND"/>
    <property type="match status" value="1"/>
</dbReference>
<dbReference type="Gene3D" id="2.40.30.170">
    <property type="match status" value="1"/>
</dbReference>
<keyword evidence="7" id="KW-1185">Reference proteome</keyword>
<evidence type="ECO:0000313" key="7">
    <source>
        <dbReference type="Proteomes" id="UP000476338"/>
    </source>
</evidence>
<dbReference type="Proteomes" id="UP000476338">
    <property type="component" value="Unassembled WGS sequence"/>
</dbReference>
<dbReference type="InterPro" id="IPR058624">
    <property type="entry name" value="MdtA-like_HH"/>
</dbReference>
<comment type="similarity">
    <text evidence="1">Belongs to the membrane fusion protein (MFP) (TC 8.A.1) family.</text>
</comment>
<dbReference type="GO" id="GO:1990961">
    <property type="term" value="P:xenobiotic detoxification by transmembrane export across the plasma membrane"/>
    <property type="evidence" value="ECO:0007669"/>
    <property type="project" value="InterPro"/>
</dbReference>
<dbReference type="Gene3D" id="2.40.50.100">
    <property type="match status" value="1"/>
</dbReference>
<evidence type="ECO:0000313" key="6">
    <source>
        <dbReference type="EMBL" id="MSN97063.1"/>
    </source>
</evidence>
<evidence type="ECO:0000259" key="5">
    <source>
        <dbReference type="Pfam" id="PF25917"/>
    </source>
</evidence>
<reference evidence="6 7" key="2">
    <citation type="submission" date="2020-03" db="EMBL/GenBank/DDBJ databases">
        <title>Campylobacter portucalensis sp. nov., a new species of Campylobacter isolated from the reproductive tract of bulls.</title>
        <authorList>
            <person name="Silva M.F."/>
            <person name="Pereira G."/>
            <person name="Carneiro C."/>
            <person name="Hemphill A."/>
            <person name="Mateus L."/>
            <person name="Lopes-Da-Costa L."/>
            <person name="Silva E."/>
        </authorList>
    </citation>
    <scope>NUCLEOTIDE SEQUENCE [LARGE SCALE GENOMIC DNA]</scope>
    <source>
        <strain evidence="6 7">FMV-PI01</strain>
    </source>
</reference>
<gene>
    <name evidence="6" type="ORF">F1B92_07805</name>
</gene>
<keyword evidence="3" id="KW-0472">Membrane</keyword>
<keyword evidence="3" id="KW-0812">Transmembrane</keyword>
<dbReference type="Gene3D" id="2.40.420.20">
    <property type="match status" value="1"/>
</dbReference>
<dbReference type="GO" id="GO:1990281">
    <property type="term" value="C:efflux pump complex"/>
    <property type="evidence" value="ECO:0007669"/>
    <property type="project" value="TreeGrafter"/>
</dbReference>
<comment type="caution">
    <text evidence="6">The sequence shown here is derived from an EMBL/GenBank/DDBJ whole genome shotgun (WGS) entry which is preliminary data.</text>
</comment>
<keyword evidence="2" id="KW-0175">Coiled coil</keyword>
<dbReference type="GO" id="GO:0030313">
    <property type="term" value="C:cell envelope"/>
    <property type="evidence" value="ECO:0007669"/>
    <property type="project" value="UniProtKB-SubCell"/>
</dbReference>
<proteinExistence type="inferred from homology"/>
<dbReference type="GO" id="GO:1990195">
    <property type="term" value="C:macrolide transmembrane transporter complex"/>
    <property type="evidence" value="ECO:0007669"/>
    <property type="project" value="InterPro"/>
</dbReference>
<dbReference type="NCBIfam" id="TIGR01730">
    <property type="entry name" value="RND_mfp"/>
    <property type="match status" value="1"/>
</dbReference>
<sequence>MKFIFRKFMKKNVKFTVFLSVILVVGFSFYYNLNKNIDTKYLTTKPIRGDLTNSVVVAGQIWARDLVDIGTQVSGEVQKLYVKIGDSVKKGDFIAKIDSIKQKNEVEKKKAENQILMADLNASKISFKIAKQKYEREQNLYKKGASSKENLENALNNLTLKKAKIEQLKAQIYQNKIDLDTAMRNLDLTNIKAPFDGTIVSIIAKEGQTLNANQTTPIIAQIADLSKLEINMQIPEGDLPKIKVGMSVKYSILSDPDLKFDGDIVKIDPALSDLSDGKYAKHGMQNIQSSGAIYYYAKMFIKNQENLFKIGMTTQNEIIISQSKDILYIPQNAIFRENNKSFVKILKDGNVLKQYVNLGISDGIYVEVDNINENDDIILQNDESNKSKS</sequence>
<dbReference type="InterPro" id="IPR006143">
    <property type="entry name" value="RND_pump_MFP"/>
</dbReference>
<evidence type="ECO:0000256" key="3">
    <source>
        <dbReference type="SAM" id="Phobius"/>
    </source>
</evidence>
<dbReference type="InterPro" id="IPR058625">
    <property type="entry name" value="MdtA-like_BSH"/>
</dbReference>
<feature type="domain" description="Multidrug resistance protein MdtA-like alpha-helical hairpin" evidence="4">
    <location>
        <begin position="117"/>
        <end position="189"/>
    </location>
</feature>
<feature type="transmembrane region" description="Helical" evidence="3">
    <location>
        <begin position="12"/>
        <end position="31"/>
    </location>
</feature>
<evidence type="ECO:0000256" key="2">
    <source>
        <dbReference type="ARBA" id="ARBA00023054"/>
    </source>
</evidence>
<dbReference type="GO" id="GO:0019898">
    <property type="term" value="C:extrinsic component of membrane"/>
    <property type="evidence" value="ECO:0007669"/>
    <property type="project" value="InterPro"/>
</dbReference>
<evidence type="ECO:0000256" key="1">
    <source>
        <dbReference type="ARBA" id="ARBA00009477"/>
    </source>
</evidence>
<dbReference type="Pfam" id="PF25917">
    <property type="entry name" value="BSH_RND"/>
    <property type="match status" value="1"/>
</dbReference>
<organism evidence="6 7">
    <name type="scientific">Campylobacter portucalensis</name>
    <dbReference type="NCBI Taxonomy" id="2608384"/>
    <lineage>
        <taxon>Bacteria</taxon>
        <taxon>Pseudomonadati</taxon>
        <taxon>Campylobacterota</taxon>
        <taxon>Epsilonproteobacteria</taxon>
        <taxon>Campylobacterales</taxon>
        <taxon>Campylobacteraceae</taxon>
        <taxon>Campylobacter</taxon>
    </lineage>
</organism>
<dbReference type="PANTHER" id="PTHR30469:SF33">
    <property type="entry name" value="SLR1207 PROTEIN"/>
    <property type="match status" value="1"/>
</dbReference>
<protein>
    <submittedName>
        <fullName evidence="6">Efflux RND transporter periplasmic adaptor subunit</fullName>
    </submittedName>
</protein>
<evidence type="ECO:0000259" key="4">
    <source>
        <dbReference type="Pfam" id="PF25876"/>
    </source>
</evidence>
<dbReference type="AlphaFoldDB" id="A0A6L5WMK3"/>
<feature type="domain" description="Multidrug resistance protein MdtA-like barrel-sandwich hybrid" evidence="5">
    <location>
        <begin position="67"/>
        <end position="219"/>
    </location>
</feature>
<keyword evidence="3" id="KW-1133">Transmembrane helix</keyword>
<name>A0A6L5WMK3_9BACT</name>
<dbReference type="GO" id="GO:0015562">
    <property type="term" value="F:efflux transmembrane transporter activity"/>
    <property type="evidence" value="ECO:0007669"/>
    <property type="project" value="TreeGrafter"/>
</dbReference>
<reference evidence="6 7" key="1">
    <citation type="submission" date="2019-09" db="EMBL/GenBank/DDBJ databases">
        <authorList>
            <person name="Silva M."/>
            <person name="Pereira G."/>
            <person name="Lopes-Da-Costa L."/>
            <person name="Silva E."/>
        </authorList>
    </citation>
    <scope>NUCLEOTIDE SEQUENCE [LARGE SCALE GENOMIC DNA]</scope>
    <source>
        <strain evidence="6 7">FMV-PI01</strain>
    </source>
</reference>
<dbReference type="PANTHER" id="PTHR30469">
    <property type="entry name" value="MULTIDRUG RESISTANCE PROTEIN MDTA"/>
    <property type="match status" value="1"/>
</dbReference>